<feature type="transmembrane region" description="Helical" evidence="7">
    <location>
        <begin position="98"/>
        <end position="121"/>
    </location>
</feature>
<evidence type="ECO:0000313" key="9">
    <source>
        <dbReference type="EMBL" id="KAF2015775.1"/>
    </source>
</evidence>
<dbReference type="EMBL" id="ML978069">
    <property type="protein sequence ID" value="KAF2015775.1"/>
    <property type="molecule type" value="Genomic_DNA"/>
</dbReference>
<dbReference type="PANTHER" id="PTHR33048:SF47">
    <property type="entry name" value="INTEGRAL MEMBRANE PROTEIN-RELATED"/>
    <property type="match status" value="1"/>
</dbReference>
<feature type="domain" description="Rhodopsin" evidence="8">
    <location>
        <begin position="41"/>
        <end position="280"/>
    </location>
</feature>
<evidence type="ECO:0000256" key="5">
    <source>
        <dbReference type="ARBA" id="ARBA00038359"/>
    </source>
</evidence>
<dbReference type="RefSeq" id="XP_033384114.1">
    <property type="nucleotide sequence ID" value="XM_033531948.1"/>
</dbReference>
<feature type="compositionally biased region" description="Basic and acidic residues" evidence="6">
    <location>
        <begin position="319"/>
        <end position="331"/>
    </location>
</feature>
<comment type="subcellular location">
    <subcellularLocation>
        <location evidence="1">Membrane</location>
        <topology evidence="1">Multi-pass membrane protein</topology>
    </subcellularLocation>
</comment>
<evidence type="ECO:0000256" key="3">
    <source>
        <dbReference type="ARBA" id="ARBA00022989"/>
    </source>
</evidence>
<keyword evidence="3 7" id="KW-1133">Transmembrane helix</keyword>
<sequence>MRHPSPEQLASMQANVGDDARPWFIGVNVMCLALGIFAVALRVASRMRLGTKLGLDDYLVGFALIFLGGHIGSCLAAVKYGMGRHAILISDRRKFAISLLTGQIFYTLGMGAVKLSILALYGRIFQRTAGWFSAVLGATALFVLLYTIPQTFVYGLQCVPLDSLWLDYPVPFMRVYCLNFQAALIAFGIINIATDWFLLVLPVPFILGLKLERRTKWTLCWMFFLGAFVCVVSVVRLFYIKEVVSADVSWDNVPLSVISSLEISSGILAACVPTWRPLFRFLRSGITNMITNKPDEESPVRRTNITPLPAHSAHIRHSQWRERGESMDSAERTTAPSLSLKSDYRSTKSLGSSLSSVKTLAANLVIRRNESSMSSHSMEKMLKSSPTLSDIPRTSLDIELDLKSSPRSTSTTTLGDLDSSPPSPPPPQALVRPNNRCPHTAPRSQQKSRTAPPLSYHNRHIQNSSVFDAINAPDVHPPPIPRSESHKRGCSRSRSRSRSRSMSRSRKSSLDDKRPGIMRVVSSDNFGNRVVSVGRGEDLGVIAGGNGGGRVSEDGDPRLIRGLGLWMGGDGIMVTKTVSRLSGCEDPDGQAAGAESEREEIWSDRSSSSGRQVT</sequence>
<feature type="region of interest" description="Disordered" evidence="6">
    <location>
        <begin position="469"/>
        <end position="517"/>
    </location>
</feature>
<name>A0A6A5XR54_9PLEO</name>
<evidence type="ECO:0000256" key="7">
    <source>
        <dbReference type="SAM" id="Phobius"/>
    </source>
</evidence>
<keyword evidence="2 7" id="KW-0812">Transmembrane</keyword>
<reference evidence="9" key="1">
    <citation type="journal article" date="2020" name="Stud. Mycol.">
        <title>101 Dothideomycetes genomes: a test case for predicting lifestyles and emergence of pathogens.</title>
        <authorList>
            <person name="Haridas S."/>
            <person name="Albert R."/>
            <person name="Binder M."/>
            <person name="Bloem J."/>
            <person name="Labutti K."/>
            <person name="Salamov A."/>
            <person name="Andreopoulos B."/>
            <person name="Baker S."/>
            <person name="Barry K."/>
            <person name="Bills G."/>
            <person name="Bluhm B."/>
            <person name="Cannon C."/>
            <person name="Castanera R."/>
            <person name="Culley D."/>
            <person name="Daum C."/>
            <person name="Ezra D."/>
            <person name="Gonzalez J."/>
            <person name="Henrissat B."/>
            <person name="Kuo A."/>
            <person name="Liang C."/>
            <person name="Lipzen A."/>
            <person name="Lutzoni F."/>
            <person name="Magnuson J."/>
            <person name="Mondo S."/>
            <person name="Nolan M."/>
            <person name="Ohm R."/>
            <person name="Pangilinan J."/>
            <person name="Park H.-J."/>
            <person name="Ramirez L."/>
            <person name="Alfaro M."/>
            <person name="Sun H."/>
            <person name="Tritt A."/>
            <person name="Yoshinaga Y."/>
            <person name="Zwiers L.-H."/>
            <person name="Turgeon B."/>
            <person name="Goodwin S."/>
            <person name="Spatafora J."/>
            <person name="Crous P."/>
            <person name="Grigoriev I."/>
        </authorList>
    </citation>
    <scope>NUCLEOTIDE SEQUENCE</scope>
    <source>
        <strain evidence="9">CBS 175.79</strain>
    </source>
</reference>
<feature type="transmembrane region" description="Helical" evidence="7">
    <location>
        <begin position="20"/>
        <end position="43"/>
    </location>
</feature>
<organism evidence="9 10">
    <name type="scientific">Aaosphaeria arxii CBS 175.79</name>
    <dbReference type="NCBI Taxonomy" id="1450172"/>
    <lineage>
        <taxon>Eukaryota</taxon>
        <taxon>Fungi</taxon>
        <taxon>Dikarya</taxon>
        <taxon>Ascomycota</taxon>
        <taxon>Pezizomycotina</taxon>
        <taxon>Dothideomycetes</taxon>
        <taxon>Pleosporomycetidae</taxon>
        <taxon>Pleosporales</taxon>
        <taxon>Pleosporales incertae sedis</taxon>
        <taxon>Aaosphaeria</taxon>
    </lineage>
</organism>
<proteinExistence type="inferred from homology"/>
<evidence type="ECO:0000256" key="1">
    <source>
        <dbReference type="ARBA" id="ARBA00004141"/>
    </source>
</evidence>
<dbReference type="OrthoDB" id="444631at2759"/>
<evidence type="ECO:0000256" key="6">
    <source>
        <dbReference type="SAM" id="MobiDB-lite"/>
    </source>
</evidence>
<comment type="similarity">
    <text evidence="5">Belongs to the SAT4 family.</text>
</comment>
<protein>
    <recommendedName>
        <fullName evidence="8">Rhodopsin domain-containing protein</fullName>
    </recommendedName>
</protein>
<evidence type="ECO:0000313" key="10">
    <source>
        <dbReference type="Proteomes" id="UP000799778"/>
    </source>
</evidence>
<feature type="transmembrane region" description="Helical" evidence="7">
    <location>
        <begin position="219"/>
        <end position="240"/>
    </location>
</feature>
<evidence type="ECO:0000259" key="8">
    <source>
        <dbReference type="Pfam" id="PF20684"/>
    </source>
</evidence>
<accession>A0A6A5XR54</accession>
<feature type="region of interest" description="Disordered" evidence="6">
    <location>
        <begin position="581"/>
        <end position="614"/>
    </location>
</feature>
<dbReference type="GeneID" id="54289345"/>
<feature type="transmembrane region" description="Helical" evidence="7">
    <location>
        <begin position="128"/>
        <end position="148"/>
    </location>
</feature>
<evidence type="ECO:0000256" key="2">
    <source>
        <dbReference type="ARBA" id="ARBA00022692"/>
    </source>
</evidence>
<keyword evidence="4 7" id="KW-0472">Membrane</keyword>
<feature type="compositionally biased region" description="Low complexity" evidence="6">
    <location>
        <begin position="408"/>
        <end position="420"/>
    </location>
</feature>
<feature type="transmembrane region" description="Helical" evidence="7">
    <location>
        <begin position="182"/>
        <end position="207"/>
    </location>
</feature>
<dbReference type="Pfam" id="PF20684">
    <property type="entry name" value="Fung_rhodopsin"/>
    <property type="match status" value="1"/>
</dbReference>
<feature type="region of interest" description="Disordered" evidence="6">
    <location>
        <begin position="316"/>
        <end position="352"/>
    </location>
</feature>
<feature type="region of interest" description="Disordered" evidence="6">
    <location>
        <begin position="370"/>
        <end position="456"/>
    </location>
</feature>
<feature type="compositionally biased region" description="Basic residues" evidence="6">
    <location>
        <begin position="488"/>
        <end position="507"/>
    </location>
</feature>
<gene>
    <name evidence="9" type="ORF">BU24DRAFT_462004</name>
</gene>
<dbReference type="InterPro" id="IPR049326">
    <property type="entry name" value="Rhodopsin_dom_fungi"/>
</dbReference>
<feature type="transmembrane region" description="Helical" evidence="7">
    <location>
        <begin position="55"/>
        <end position="78"/>
    </location>
</feature>
<dbReference type="InterPro" id="IPR052337">
    <property type="entry name" value="SAT4-like"/>
</dbReference>
<dbReference type="AlphaFoldDB" id="A0A6A5XR54"/>
<evidence type="ECO:0000256" key="4">
    <source>
        <dbReference type="ARBA" id="ARBA00023136"/>
    </source>
</evidence>
<dbReference type="Proteomes" id="UP000799778">
    <property type="component" value="Unassembled WGS sequence"/>
</dbReference>
<feature type="compositionally biased region" description="Polar residues" evidence="6">
    <location>
        <begin position="604"/>
        <end position="614"/>
    </location>
</feature>
<keyword evidence="10" id="KW-1185">Reference proteome</keyword>
<dbReference type="GO" id="GO:0016020">
    <property type="term" value="C:membrane"/>
    <property type="evidence" value="ECO:0007669"/>
    <property type="project" value="UniProtKB-SubCell"/>
</dbReference>
<dbReference type="PANTHER" id="PTHR33048">
    <property type="entry name" value="PTH11-LIKE INTEGRAL MEMBRANE PROTEIN (AFU_ORTHOLOGUE AFUA_5G11245)"/>
    <property type="match status" value="1"/>
</dbReference>